<evidence type="ECO:0000256" key="1">
    <source>
        <dbReference type="ARBA" id="ARBA00005189"/>
    </source>
</evidence>
<dbReference type="EMBL" id="JAASQI010000012">
    <property type="protein sequence ID" value="NIJ60026.1"/>
    <property type="molecule type" value="Genomic_DNA"/>
</dbReference>
<evidence type="ECO:0000256" key="2">
    <source>
        <dbReference type="ARBA" id="ARBA00022679"/>
    </source>
</evidence>
<sequence>MLFVRSLLFSILFYGNLTLWLLACLPLLAVPPRYLFPVARGWARSNLWLLRTVVGMRVEWRGLGNIPKGGLLVAAKHQSAWETFALMTVFERPIFVLKQELIRLPLFGWFLQRIGMIPVDRSAGASALAGMARMAREKVQEGHQVIIFPEGTRRAPGAPPDYKTGVAFLYDSLKTPCLPVALNSGLFWPRQSFLRQPGTVVVSILPPLPAGIPRRQVIAELERRIETETNRLLEGARPPDGDARRKA</sequence>
<dbReference type="GO" id="GO:0003841">
    <property type="term" value="F:1-acylglycerol-3-phosphate O-acyltransferase activity"/>
    <property type="evidence" value="ECO:0007669"/>
    <property type="project" value="UniProtKB-EC"/>
</dbReference>
<dbReference type="EC" id="2.3.1.51" evidence="5"/>
<comment type="caution">
    <text evidence="5">The sequence shown here is derived from an EMBL/GenBank/DDBJ whole genome shotgun (WGS) entry which is preliminary data.</text>
</comment>
<evidence type="ECO:0000313" key="5">
    <source>
        <dbReference type="EMBL" id="NIJ60026.1"/>
    </source>
</evidence>
<evidence type="ECO:0000313" key="6">
    <source>
        <dbReference type="Proteomes" id="UP001429580"/>
    </source>
</evidence>
<reference evidence="5 6" key="1">
    <citation type="submission" date="2020-03" db="EMBL/GenBank/DDBJ databases">
        <title>Genomic Encyclopedia of Type Strains, Phase IV (KMG-IV): sequencing the most valuable type-strain genomes for metagenomic binning, comparative biology and taxonomic classification.</title>
        <authorList>
            <person name="Goeker M."/>
        </authorList>
    </citation>
    <scope>NUCLEOTIDE SEQUENCE [LARGE SCALE GENOMIC DNA]</scope>
    <source>
        <strain evidence="5 6">DSM 103870</strain>
    </source>
</reference>
<dbReference type="PANTHER" id="PTHR10434">
    <property type="entry name" value="1-ACYL-SN-GLYCEROL-3-PHOSPHATE ACYLTRANSFERASE"/>
    <property type="match status" value="1"/>
</dbReference>
<dbReference type="Pfam" id="PF01553">
    <property type="entry name" value="Acyltransferase"/>
    <property type="match status" value="1"/>
</dbReference>
<dbReference type="Proteomes" id="UP001429580">
    <property type="component" value="Unassembled WGS sequence"/>
</dbReference>
<dbReference type="SMART" id="SM00563">
    <property type="entry name" value="PlsC"/>
    <property type="match status" value="1"/>
</dbReference>
<protein>
    <submittedName>
        <fullName evidence="5">1-acyl-sn-glycerol-3-phosphate acyltransferase</fullName>
        <ecNumber evidence="5">2.3.1.51</ecNumber>
    </submittedName>
</protein>
<accession>A0ABX0V492</accession>
<dbReference type="CDD" id="cd07989">
    <property type="entry name" value="LPLAT_AGPAT-like"/>
    <property type="match status" value="1"/>
</dbReference>
<feature type="domain" description="Phospholipid/glycerol acyltransferase" evidence="4">
    <location>
        <begin position="71"/>
        <end position="185"/>
    </location>
</feature>
<keyword evidence="6" id="KW-1185">Reference proteome</keyword>
<proteinExistence type="predicted"/>
<evidence type="ECO:0000259" key="4">
    <source>
        <dbReference type="SMART" id="SM00563"/>
    </source>
</evidence>
<evidence type="ECO:0000256" key="3">
    <source>
        <dbReference type="ARBA" id="ARBA00023315"/>
    </source>
</evidence>
<gene>
    <name evidence="5" type="ORF">FHS82_003889</name>
</gene>
<dbReference type="PANTHER" id="PTHR10434:SF40">
    <property type="entry name" value="1-ACYL-SN-GLYCEROL-3-PHOSPHATE ACYLTRANSFERASE"/>
    <property type="match status" value="1"/>
</dbReference>
<keyword evidence="2 5" id="KW-0808">Transferase</keyword>
<dbReference type="PROSITE" id="PS51257">
    <property type="entry name" value="PROKAR_LIPOPROTEIN"/>
    <property type="match status" value="1"/>
</dbReference>
<dbReference type="RefSeq" id="WP_166955988.1">
    <property type="nucleotide sequence ID" value="NZ_JAASQI010000012.1"/>
</dbReference>
<organism evidence="5 6">
    <name type="scientific">Pseudochelatococcus lubricantis</name>
    <dbReference type="NCBI Taxonomy" id="1538102"/>
    <lineage>
        <taxon>Bacteria</taxon>
        <taxon>Pseudomonadati</taxon>
        <taxon>Pseudomonadota</taxon>
        <taxon>Alphaproteobacteria</taxon>
        <taxon>Hyphomicrobiales</taxon>
        <taxon>Chelatococcaceae</taxon>
        <taxon>Pseudochelatococcus</taxon>
    </lineage>
</organism>
<dbReference type="SUPFAM" id="SSF69593">
    <property type="entry name" value="Glycerol-3-phosphate (1)-acyltransferase"/>
    <property type="match status" value="1"/>
</dbReference>
<name>A0ABX0V492_9HYPH</name>
<keyword evidence="3 5" id="KW-0012">Acyltransferase</keyword>
<comment type="pathway">
    <text evidence="1">Lipid metabolism.</text>
</comment>
<dbReference type="InterPro" id="IPR002123">
    <property type="entry name" value="Plipid/glycerol_acylTrfase"/>
</dbReference>